<dbReference type="InterPro" id="IPR036291">
    <property type="entry name" value="NAD(P)-bd_dom_sf"/>
</dbReference>
<feature type="compositionally biased region" description="Low complexity" evidence="1">
    <location>
        <begin position="386"/>
        <end position="396"/>
    </location>
</feature>
<evidence type="ECO:0000259" key="2">
    <source>
        <dbReference type="Pfam" id="PF16363"/>
    </source>
</evidence>
<proteinExistence type="predicted"/>
<dbReference type="AlphaFoldDB" id="A0A7C4XMJ2"/>
<dbReference type="EMBL" id="DSRT01000055">
    <property type="protein sequence ID" value="HGW29497.1"/>
    <property type="molecule type" value="Genomic_DNA"/>
</dbReference>
<dbReference type="InterPro" id="IPR013445">
    <property type="entry name" value="CDP_4_6_deHydtase"/>
</dbReference>
<dbReference type="SUPFAM" id="SSF51735">
    <property type="entry name" value="NAD(P)-binding Rossmann-fold domains"/>
    <property type="match status" value="1"/>
</dbReference>
<sequence>MKNAFNNTFEGLTVLVTGHTGFKGSWLSIWLEQLGAKVIGYSLEEPPTNPSNFALSKIGDRIVDVRGDVRDLQKLKIVLNHYKPELVFHLAAQPILLKSYEDPKVTFDTNAGGTVNILEAVKNSDSVKAVVCITTDKVYKNKEWVWGYREHDELGDTDPYAASKAMAELAIHSYRESFFNNTKHGGKPVKVASTRAGNVVGGGDFADFRLIPDSMKAMIAEKPIELRNPLNVRPWQLVLEPLSGYLVLAEKLLKDPFDHHTRAWNFGPKNSKGITAGEIADMIVELWGGGSWVNVGTNAAKKESNLLMLDWSAAHHHLGWQPVYDIKETLGEIVAWHKHYAKQLKENPNKINMYDICVEQIRKYTKKAKEIGLHWAQDKSFDNDKSIAGFSSSKKSGGVKKLSKKSKKAKK</sequence>
<dbReference type="InterPro" id="IPR016040">
    <property type="entry name" value="NAD(P)-bd_dom"/>
</dbReference>
<name>A0A7C4XMJ2_UNCKA</name>
<reference evidence="3" key="1">
    <citation type="journal article" date="2020" name="mSystems">
        <title>Genome- and Community-Level Interaction Insights into Carbon Utilization and Element Cycling Functions of Hydrothermarchaeota in Hydrothermal Sediment.</title>
        <authorList>
            <person name="Zhou Z."/>
            <person name="Liu Y."/>
            <person name="Xu W."/>
            <person name="Pan J."/>
            <person name="Luo Z.H."/>
            <person name="Li M."/>
        </authorList>
    </citation>
    <scope>NUCLEOTIDE SEQUENCE [LARGE SCALE GENOMIC DNA]</scope>
    <source>
        <strain evidence="3">SpSt-417</strain>
    </source>
</reference>
<dbReference type="GO" id="GO:0047733">
    <property type="term" value="F:CDP-glucose 4,6-dehydratase activity"/>
    <property type="evidence" value="ECO:0007669"/>
    <property type="project" value="UniProtKB-EC"/>
</dbReference>
<protein>
    <submittedName>
        <fullName evidence="3">CDP-glucose 4,6-dehydratase</fullName>
        <ecNumber evidence="3">4.2.1.45</ecNumber>
    </submittedName>
</protein>
<dbReference type="PANTHER" id="PTHR43000">
    <property type="entry name" value="DTDP-D-GLUCOSE 4,6-DEHYDRATASE-RELATED"/>
    <property type="match status" value="1"/>
</dbReference>
<feature type="region of interest" description="Disordered" evidence="1">
    <location>
        <begin position="383"/>
        <end position="411"/>
    </location>
</feature>
<feature type="domain" description="NAD(P)-binding" evidence="2">
    <location>
        <begin position="15"/>
        <end position="331"/>
    </location>
</feature>
<dbReference type="Gene3D" id="3.40.50.720">
    <property type="entry name" value="NAD(P)-binding Rossmann-like Domain"/>
    <property type="match status" value="1"/>
</dbReference>
<dbReference type="Pfam" id="PF16363">
    <property type="entry name" value="GDP_Man_Dehyd"/>
    <property type="match status" value="1"/>
</dbReference>
<evidence type="ECO:0000313" key="3">
    <source>
        <dbReference type="EMBL" id="HGW29497.1"/>
    </source>
</evidence>
<gene>
    <name evidence="3" type="primary">rfbG</name>
    <name evidence="3" type="ORF">ENR63_01055</name>
</gene>
<organism evidence="3">
    <name type="scientific">candidate division WWE3 bacterium</name>
    <dbReference type="NCBI Taxonomy" id="2053526"/>
    <lineage>
        <taxon>Bacteria</taxon>
        <taxon>Katanobacteria</taxon>
    </lineage>
</organism>
<dbReference type="Gene3D" id="3.90.25.10">
    <property type="entry name" value="UDP-galactose 4-epimerase, domain 1"/>
    <property type="match status" value="1"/>
</dbReference>
<comment type="caution">
    <text evidence="3">The sequence shown here is derived from an EMBL/GenBank/DDBJ whole genome shotgun (WGS) entry which is preliminary data.</text>
</comment>
<accession>A0A7C4XMJ2</accession>
<feature type="compositionally biased region" description="Basic residues" evidence="1">
    <location>
        <begin position="397"/>
        <end position="411"/>
    </location>
</feature>
<dbReference type="EC" id="4.2.1.45" evidence="3"/>
<keyword evidence="3" id="KW-0456">Lyase</keyword>
<dbReference type="NCBIfam" id="TIGR02622">
    <property type="entry name" value="CDP_4_6_dhtase"/>
    <property type="match status" value="1"/>
</dbReference>
<evidence type="ECO:0000256" key="1">
    <source>
        <dbReference type="SAM" id="MobiDB-lite"/>
    </source>
</evidence>